<evidence type="ECO:0000256" key="3">
    <source>
        <dbReference type="ARBA" id="ARBA00022989"/>
    </source>
</evidence>
<feature type="transmembrane region" description="Helical" evidence="5">
    <location>
        <begin position="72"/>
        <end position="89"/>
    </location>
</feature>
<dbReference type="EMBL" id="CP132303">
    <property type="protein sequence ID" value="WLR99518.1"/>
    <property type="molecule type" value="Genomic_DNA"/>
</dbReference>
<dbReference type="AlphaFoldDB" id="A0AA50CP23"/>
<evidence type="ECO:0000313" key="7">
    <source>
        <dbReference type="Proteomes" id="UP001234585"/>
    </source>
</evidence>
<feature type="transmembrane region" description="Helical" evidence="5">
    <location>
        <begin position="126"/>
        <end position="147"/>
    </location>
</feature>
<evidence type="ECO:0000313" key="6">
    <source>
        <dbReference type="EMBL" id="WLR99518.1"/>
    </source>
</evidence>
<evidence type="ECO:0000256" key="1">
    <source>
        <dbReference type="ARBA" id="ARBA00004141"/>
    </source>
</evidence>
<proteinExistence type="inferred from homology"/>
<keyword evidence="3 5" id="KW-1133">Transmembrane helix</keyword>
<dbReference type="Proteomes" id="UP001234585">
    <property type="component" value="Plasmid unnamed1"/>
</dbReference>
<dbReference type="GO" id="GO:0005886">
    <property type="term" value="C:plasma membrane"/>
    <property type="evidence" value="ECO:0007669"/>
    <property type="project" value="UniProtKB-SubCell"/>
</dbReference>
<geneLocation type="plasmid" evidence="6 7">
    <name>unnamed1</name>
</geneLocation>
<keyword evidence="2 5" id="KW-0812">Transmembrane</keyword>
<feature type="transmembrane region" description="Helical" evidence="5">
    <location>
        <begin position="183"/>
        <end position="204"/>
    </location>
</feature>
<feature type="transmembrane region" description="Helical" evidence="5">
    <location>
        <begin position="95"/>
        <end position="114"/>
    </location>
</feature>
<evidence type="ECO:0000256" key="2">
    <source>
        <dbReference type="ARBA" id="ARBA00022692"/>
    </source>
</evidence>
<name>A0AA50CP23_9HYPH</name>
<reference evidence="6 7" key="1">
    <citation type="submission" date="2023-08" db="EMBL/GenBank/DDBJ databases">
        <title>Pathogen: clinical or host-associated sample.</title>
        <authorList>
            <person name="Hergert J."/>
            <person name="Casey R."/>
            <person name="Wagner J."/>
            <person name="Young E.L."/>
            <person name="Oakeson K.F."/>
        </authorList>
    </citation>
    <scope>NUCLEOTIDE SEQUENCE [LARGE SCALE GENOMIC DNA]</scope>
    <source>
        <strain evidence="6 7">1760953</strain>
        <plasmid evidence="6 7">unnamed1</plasmid>
    </source>
</reference>
<keyword evidence="6" id="KW-0614">Plasmid</keyword>
<keyword evidence="5" id="KW-1003">Cell membrane</keyword>
<comment type="subcellular location">
    <subcellularLocation>
        <location evidence="5">Cell membrane</location>
        <topology evidence="5">Multi-pass membrane protein</topology>
    </subcellularLocation>
    <subcellularLocation>
        <location evidence="1">Membrane</location>
        <topology evidence="1">Multi-pass membrane protein</topology>
    </subcellularLocation>
</comment>
<dbReference type="InterPro" id="IPR002781">
    <property type="entry name" value="TM_pro_TauE-like"/>
</dbReference>
<protein>
    <recommendedName>
        <fullName evidence="5">Probable membrane transporter protein</fullName>
    </recommendedName>
</protein>
<evidence type="ECO:0000256" key="4">
    <source>
        <dbReference type="ARBA" id="ARBA00023136"/>
    </source>
</evidence>
<gene>
    <name evidence="6" type="ORF">Q9313_22335</name>
</gene>
<comment type="similarity">
    <text evidence="5">Belongs to the 4-toluene sulfonate uptake permease (TSUP) (TC 2.A.102) family.</text>
</comment>
<organism evidence="6 7">
    <name type="scientific">Shinella sumterensis</name>
    <dbReference type="NCBI Taxonomy" id="1967501"/>
    <lineage>
        <taxon>Bacteria</taxon>
        <taxon>Pseudomonadati</taxon>
        <taxon>Pseudomonadota</taxon>
        <taxon>Alphaproteobacteria</taxon>
        <taxon>Hyphomicrobiales</taxon>
        <taxon>Rhizobiaceae</taxon>
        <taxon>Shinella</taxon>
    </lineage>
</organism>
<accession>A0AA50CP23</accession>
<feature type="transmembrane region" description="Helical" evidence="5">
    <location>
        <begin position="30"/>
        <end position="51"/>
    </location>
</feature>
<sequence length="242" mass="26369">MTVVFFIAITVAVFLTSLLSGIFGMAGGLILLWILTFLLPIASAIAVHGLVQMVSNGSRAWMSRAYLDVRTLILLLSGLGTAAGFLAFIDYRPSLVVVSVVIGVMPILVWLPLGRLRLDGQRPIQAFLCGLISGSLSIAIGVSGPTVDLFFITTRMDRRQIIATKAAFQLITHGMKVLFYVDAAAELTVNGWMVVIAAMPFAIIGTRTGNVILHRMSNERYRTWARWIVTAVGAVYLLRIPF</sequence>
<keyword evidence="7" id="KW-1185">Reference proteome</keyword>
<keyword evidence="4 5" id="KW-0472">Membrane</keyword>
<dbReference type="RefSeq" id="WP_306038867.1">
    <property type="nucleotide sequence ID" value="NZ_CP132303.1"/>
</dbReference>
<feature type="transmembrane region" description="Helical" evidence="5">
    <location>
        <begin position="224"/>
        <end position="241"/>
    </location>
</feature>
<evidence type="ECO:0000256" key="5">
    <source>
        <dbReference type="RuleBase" id="RU363041"/>
    </source>
</evidence>
<dbReference type="Pfam" id="PF01925">
    <property type="entry name" value="TauE"/>
    <property type="match status" value="1"/>
</dbReference>